<evidence type="ECO:0000256" key="3">
    <source>
        <dbReference type="ARBA" id="ARBA00022837"/>
    </source>
</evidence>
<evidence type="ECO:0000313" key="4">
    <source>
        <dbReference type="EMBL" id="AUP77559.1"/>
    </source>
</evidence>
<organism evidence="4 5">
    <name type="scientific">Flavivirga eckloniae</name>
    <dbReference type="NCBI Taxonomy" id="1803846"/>
    <lineage>
        <taxon>Bacteria</taxon>
        <taxon>Pseudomonadati</taxon>
        <taxon>Bacteroidota</taxon>
        <taxon>Flavobacteriia</taxon>
        <taxon>Flavobacteriales</taxon>
        <taxon>Flavobacteriaceae</taxon>
        <taxon>Flavivirga</taxon>
    </lineage>
</organism>
<dbReference type="EMBL" id="CP025791">
    <property type="protein sequence ID" value="AUP77559.1"/>
    <property type="molecule type" value="Genomic_DNA"/>
</dbReference>
<dbReference type="CDD" id="cd01081">
    <property type="entry name" value="Aldose_epim"/>
    <property type="match status" value="1"/>
</dbReference>
<keyword evidence="3" id="KW-0106">Calcium</keyword>
<evidence type="ECO:0000256" key="2">
    <source>
        <dbReference type="ARBA" id="ARBA00011245"/>
    </source>
</evidence>
<protein>
    <submittedName>
        <fullName evidence="4">Aldose 1-epimerase</fullName>
    </submittedName>
</protein>
<dbReference type="GO" id="GO:0004034">
    <property type="term" value="F:aldose 1-epimerase activity"/>
    <property type="evidence" value="ECO:0007669"/>
    <property type="project" value="TreeGrafter"/>
</dbReference>
<comment type="cofactor">
    <cofactor evidence="1">
        <name>Ca(2+)</name>
        <dbReference type="ChEBI" id="CHEBI:29108"/>
    </cofactor>
</comment>
<dbReference type="InterPro" id="IPR014718">
    <property type="entry name" value="GH-type_carb-bd"/>
</dbReference>
<accession>A0A2K9PKG2</accession>
<dbReference type="SUPFAM" id="SSF74650">
    <property type="entry name" value="Galactose mutarotase-like"/>
    <property type="match status" value="1"/>
</dbReference>
<dbReference type="Pfam" id="PF01263">
    <property type="entry name" value="Aldose_epim"/>
    <property type="match status" value="1"/>
</dbReference>
<evidence type="ECO:0000313" key="5">
    <source>
        <dbReference type="Proteomes" id="UP000235826"/>
    </source>
</evidence>
<dbReference type="GO" id="GO:0033499">
    <property type="term" value="P:galactose catabolic process via UDP-galactose, Leloir pathway"/>
    <property type="evidence" value="ECO:0007669"/>
    <property type="project" value="TreeGrafter"/>
</dbReference>
<dbReference type="OrthoDB" id="9808779at2"/>
<dbReference type="RefSeq" id="WP_102754219.1">
    <property type="nucleotide sequence ID" value="NZ_CP025791.1"/>
</dbReference>
<gene>
    <name evidence="4" type="ORF">C1H87_02020</name>
</gene>
<dbReference type="Gene3D" id="2.70.98.10">
    <property type="match status" value="1"/>
</dbReference>
<name>A0A2K9PKG2_9FLAO</name>
<dbReference type="KEGG" id="fek:C1H87_02020"/>
<dbReference type="InterPro" id="IPR008183">
    <property type="entry name" value="Aldose_1/G6P_1-epimerase"/>
</dbReference>
<dbReference type="InterPro" id="IPR011013">
    <property type="entry name" value="Gal_mutarotase_sf_dom"/>
</dbReference>
<dbReference type="Proteomes" id="UP000235826">
    <property type="component" value="Chromosome"/>
</dbReference>
<dbReference type="GO" id="GO:0030246">
    <property type="term" value="F:carbohydrate binding"/>
    <property type="evidence" value="ECO:0007669"/>
    <property type="project" value="InterPro"/>
</dbReference>
<dbReference type="GO" id="GO:0006006">
    <property type="term" value="P:glucose metabolic process"/>
    <property type="evidence" value="ECO:0007669"/>
    <property type="project" value="TreeGrafter"/>
</dbReference>
<comment type="subunit">
    <text evidence="2">Monomer.</text>
</comment>
<sequence length="295" mass="33652">MYKIYHNKALNTLEIENSKDEVYGKIHLDAGASLQELTLKGHTIIKDLAPLTYANTYASSILFPFANRIKDGAYTFNDTDFQFEINHKDENNALHGLVYNKTFQIIEQENSNDSASILLEYEEKELSTGFPYTYIIQLKYVFTASNLSLQVAVKNTDSKAFPFTLGWHPYFLSDDLYNSSLHFNSDKKLVLGDRNITVGVEYINFGDHFKVENQQLDDCWILNSNDVTFKTPKYELIIESSADENNFLQVYTPPKPNTIAIEPTTGVSDSFNNNIGLKTLNANDSYSINWNIKIK</sequence>
<proteinExistence type="predicted"/>
<evidence type="ECO:0000256" key="1">
    <source>
        <dbReference type="ARBA" id="ARBA00001913"/>
    </source>
</evidence>
<dbReference type="AlphaFoldDB" id="A0A2K9PKG2"/>
<dbReference type="PANTHER" id="PTHR10091">
    <property type="entry name" value="ALDOSE-1-EPIMERASE"/>
    <property type="match status" value="1"/>
</dbReference>
<dbReference type="PANTHER" id="PTHR10091:SF0">
    <property type="entry name" value="GALACTOSE MUTAROTASE"/>
    <property type="match status" value="1"/>
</dbReference>
<reference evidence="4 5" key="1">
    <citation type="submission" date="2018-01" db="EMBL/GenBank/DDBJ databases">
        <title>Complete genome sequence of Flavivirga eckloniae ECD14 isolated from seaweed Ecklonia cava.</title>
        <authorList>
            <person name="Lee J.H."/>
            <person name="Baik K.S."/>
            <person name="Seong C.N."/>
        </authorList>
    </citation>
    <scope>NUCLEOTIDE SEQUENCE [LARGE SCALE GENOMIC DNA]</scope>
    <source>
        <strain evidence="4 5">ECD14</strain>
    </source>
</reference>
<keyword evidence="5" id="KW-1185">Reference proteome</keyword>